<organism evidence="2 3">
    <name type="scientific">Botrytis paeoniae</name>
    <dbReference type="NCBI Taxonomy" id="278948"/>
    <lineage>
        <taxon>Eukaryota</taxon>
        <taxon>Fungi</taxon>
        <taxon>Dikarya</taxon>
        <taxon>Ascomycota</taxon>
        <taxon>Pezizomycotina</taxon>
        <taxon>Leotiomycetes</taxon>
        <taxon>Helotiales</taxon>
        <taxon>Sclerotiniaceae</taxon>
        <taxon>Botrytis</taxon>
    </lineage>
</organism>
<dbReference type="EMBL" id="PQXI01000078">
    <property type="protein sequence ID" value="TGO25529.1"/>
    <property type="molecule type" value="Genomic_DNA"/>
</dbReference>
<keyword evidence="3" id="KW-1185">Reference proteome</keyword>
<name>A0A4Z1FRB9_9HELO</name>
<evidence type="ECO:0000256" key="1">
    <source>
        <dbReference type="SAM" id="MobiDB-lite"/>
    </source>
</evidence>
<accession>A0A4Z1FRB9</accession>
<feature type="compositionally biased region" description="Basic and acidic residues" evidence="1">
    <location>
        <begin position="176"/>
        <end position="187"/>
    </location>
</feature>
<gene>
    <name evidence="2" type="ORF">BPAE_0078g00280</name>
</gene>
<feature type="region of interest" description="Disordered" evidence="1">
    <location>
        <begin position="161"/>
        <end position="187"/>
    </location>
</feature>
<proteinExistence type="predicted"/>
<dbReference type="AlphaFoldDB" id="A0A4Z1FRB9"/>
<sequence length="187" mass="20078">MITLDVAAALAALEAKVITDLRDEIANDMASANGDINAQSKEFSKLFNARRPAENPDEFLQQFVKFSFGKAPSNVSQDNGKGKTNDEAAIPTNSATNEHATLRVVQHAADDTIKVEDGDVIASGPPHSSPSANLSSLSFASETFLREAFNEVQQLAANHVAKKPSLHLQSNTAIPEARRQTESRPVP</sequence>
<protein>
    <submittedName>
        <fullName evidence="2">Uncharacterized protein</fullName>
    </submittedName>
</protein>
<dbReference type="Proteomes" id="UP000297910">
    <property type="component" value="Unassembled WGS sequence"/>
</dbReference>
<reference evidence="2 3" key="1">
    <citation type="submission" date="2017-12" db="EMBL/GenBank/DDBJ databases">
        <title>Comparative genomics of Botrytis spp.</title>
        <authorList>
            <person name="Valero-Jimenez C.A."/>
            <person name="Tapia P."/>
            <person name="Veloso J."/>
            <person name="Silva-Moreno E."/>
            <person name="Staats M."/>
            <person name="Valdes J.H."/>
            <person name="Van Kan J.A.L."/>
        </authorList>
    </citation>
    <scope>NUCLEOTIDE SEQUENCE [LARGE SCALE GENOMIC DNA]</scope>
    <source>
        <strain evidence="2 3">Bp0003</strain>
    </source>
</reference>
<evidence type="ECO:0000313" key="2">
    <source>
        <dbReference type="EMBL" id="TGO25529.1"/>
    </source>
</evidence>
<comment type="caution">
    <text evidence="2">The sequence shown here is derived from an EMBL/GenBank/DDBJ whole genome shotgun (WGS) entry which is preliminary data.</text>
</comment>
<evidence type="ECO:0000313" key="3">
    <source>
        <dbReference type="Proteomes" id="UP000297910"/>
    </source>
</evidence>